<dbReference type="NCBIfam" id="NF003698">
    <property type="entry name" value="PRK05309.1"/>
    <property type="match status" value="1"/>
</dbReference>
<dbReference type="HAMAP" id="MF_01310">
    <property type="entry name" value="Ribosomal_uS11"/>
    <property type="match status" value="1"/>
</dbReference>
<dbReference type="GO" id="GO:1990904">
    <property type="term" value="C:ribonucleoprotein complex"/>
    <property type="evidence" value="ECO:0007669"/>
    <property type="project" value="UniProtKB-KW"/>
</dbReference>
<dbReference type="InterPro" id="IPR001971">
    <property type="entry name" value="Ribosomal_uS11"/>
</dbReference>
<dbReference type="RefSeq" id="YP_010470399.1">
    <property type="nucleotide sequence ID" value="NC_066038.1"/>
</dbReference>
<accession>A0A976U634</accession>
<dbReference type="EMBL" id="ON897766">
    <property type="protein sequence ID" value="UVF37887.1"/>
    <property type="molecule type" value="Genomic_DNA"/>
</dbReference>
<keyword evidence="2 4" id="KW-0689">Ribosomal protein</keyword>
<proteinExistence type="inferred from homology"/>
<comment type="similarity">
    <text evidence="1">Belongs to the universal ribosomal protein uS11 family.</text>
</comment>
<evidence type="ECO:0000256" key="3">
    <source>
        <dbReference type="ARBA" id="ARBA00023274"/>
    </source>
</evidence>
<dbReference type="Pfam" id="PF00411">
    <property type="entry name" value="Ribosomal_S11"/>
    <property type="match status" value="1"/>
</dbReference>
<dbReference type="Gene3D" id="3.30.420.80">
    <property type="entry name" value="Ribosomal protein S11"/>
    <property type="match status" value="1"/>
</dbReference>
<dbReference type="SUPFAM" id="SSF53137">
    <property type="entry name" value="Translational machinery components"/>
    <property type="match status" value="1"/>
</dbReference>
<evidence type="ECO:0000256" key="2">
    <source>
        <dbReference type="ARBA" id="ARBA00022980"/>
    </source>
</evidence>
<dbReference type="AlphaFoldDB" id="A0A976U634"/>
<organism evidence="4">
    <name type="scientific">Symbiochloris sp. SG-2018</name>
    <dbReference type="NCBI Taxonomy" id="2126034"/>
    <lineage>
        <taxon>Eukaryota</taxon>
        <taxon>Viridiplantae</taxon>
        <taxon>Chlorophyta</taxon>
        <taxon>core chlorophytes</taxon>
        <taxon>Trebouxiophyceae</taxon>
        <taxon>Trebouxiales</taxon>
        <taxon>Trebouxiaceae</taxon>
        <taxon>Symbiochloris</taxon>
    </lineage>
</organism>
<geneLocation type="mitochondrion" evidence="4"/>
<keyword evidence="3" id="KW-0687">Ribonucleoprotein</keyword>
<dbReference type="GeneID" id="74895818"/>
<dbReference type="GO" id="GO:0006412">
    <property type="term" value="P:translation"/>
    <property type="evidence" value="ECO:0007669"/>
    <property type="project" value="InterPro"/>
</dbReference>
<dbReference type="GO" id="GO:0003735">
    <property type="term" value="F:structural constituent of ribosome"/>
    <property type="evidence" value="ECO:0007669"/>
    <property type="project" value="InterPro"/>
</dbReference>
<reference evidence="4" key="1">
    <citation type="submission" date="2022-07" db="EMBL/GenBank/DDBJ databases">
        <title>The complete mitochondrial genome of symbiochlorium hainandiaet.</title>
        <authorList>
            <person name="Yang F.F."/>
        </authorList>
    </citation>
    <scope>NUCLEOTIDE SEQUENCE</scope>
</reference>
<gene>
    <name evidence="4" type="primary">rps11</name>
</gene>
<dbReference type="InterPro" id="IPR036967">
    <property type="entry name" value="Ribosomal_uS11_sf"/>
</dbReference>
<keyword evidence="4" id="KW-0496">Mitochondrion</keyword>
<dbReference type="PANTHER" id="PTHR11759">
    <property type="entry name" value="40S RIBOSOMAL PROTEIN S14/30S RIBOSOMAL PROTEIN S11"/>
    <property type="match status" value="1"/>
</dbReference>
<dbReference type="GO" id="GO:0005840">
    <property type="term" value="C:ribosome"/>
    <property type="evidence" value="ECO:0007669"/>
    <property type="project" value="UniProtKB-KW"/>
</dbReference>
<name>A0A976U634_9CHLO</name>
<evidence type="ECO:0000313" key="4">
    <source>
        <dbReference type="EMBL" id="UVF37887.1"/>
    </source>
</evidence>
<protein>
    <submittedName>
        <fullName evidence="4">Ribosomal protein S11</fullName>
    </submittedName>
</protein>
<sequence length="136" mass="15484">MKKKVNIKNKKYRKKPFKKIKHKPQGIIHVIKTETNTISTLTDLKGNTKLWISAGTIGIKGSRKSTVYASEAVARKIAQRTIEFGYRNILIKVKGVGFGKTRAIKTIKKEGLRITHIYECTPTPHNGCTRPRKQRK</sequence>
<evidence type="ECO:0000256" key="1">
    <source>
        <dbReference type="ARBA" id="ARBA00006194"/>
    </source>
</evidence>
<dbReference type="PIRSF" id="PIRSF002131">
    <property type="entry name" value="Ribosomal_S11"/>
    <property type="match status" value="1"/>
</dbReference>